<evidence type="ECO:0000313" key="6">
    <source>
        <dbReference type="EMBL" id="KAG8625835.1"/>
    </source>
</evidence>
<feature type="repeat" description="Pumilio" evidence="3">
    <location>
        <begin position="473"/>
        <end position="509"/>
    </location>
</feature>
<dbReference type="AlphaFoldDB" id="A0A8K0KYW5"/>
<evidence type="ECO:0000256" key="1">
    <source>
        <dbReference type="ARBA" id="ARBA00022737"/>
    </source>
</evidence>
<protein>
    <recommendedName>
        <fullName evidence="5">PUM-HD domain-containing protein</fullName>
    </recommendedName>
</protein>
<feature type="region of interest" description="Disordered" evidence="4">
    <location>
        <begin position="69"/>
        <end position="92"/>
    </location>
</feature>
<dbReference type="GO" id="GO:0003730">
    <property type="term" value="F:mRNA 3'-UTR binding"/>
    <property type="evidence" value="ECO:0007669"/>
    <property type="project" value="TreeGrafter"/>
</dbReference>
<dbReference type="PANTHER" id="PTHR12537:SF48">
    <property type="entry name" value="MEIOTIC COILED-COIL PROTEIN 2"/>
    <property type="match status" value="1"/>
</dbReference>
<dbReference type="InterPro" id="IPR011989">
    <property type="entry name" value="ARM-like"/>
</dbReference>
<accession>A0A8K0KYW5</accession>
<feature type="compositionally biased region" description="Polar residues" evidence="4">
    <location>
        <begin position="389"/>
        <end position="402"/>
    </location>
</feature>
<feature type="region of interest" description="Disordered" evidence="4">
    <location>
        <begin position="114"/>
        <end position="149"/>
    </location>
</feature>
<proteinExistence type="predicted"/>
<dbReference type="InterPro" id="IPR033133">
    <property type="entry name" value="PUM-HD"/>
</dbReference>
<dbReference type="GO" id="GO:0005737">
    <property type="term" value="C:cytoplasm"/>
    <property type="evidence" value="ECO:0007669"/>
    <property type="project" value="TreeGrafter"/>
</dbReference>
<organism evidence="6 7">
    <name type="scientific">Elsinoe batatas</name>
    <dbReference type="NCBI Taxonomy" id="2601811"/>
    <lineage>
        <taxon>Eukaryota</taxon>
        <taxon>Fungi</taxon>
        <taxon>Dikarya</taxon>
        <taxon>Ascomycota</taxon>
        <taxon>Pezizomycotina</taxon>
        <taxon>Dothideomycetes</taxon>
        <taxon>Dothideomycetidae</taxon>
        <taxon>Myriangiales</taxon>
        <taxon>Elsinoaceae</taxon>
        <taxon>Elsinoe</taxon>
    </lineage>
</organism>
<comment type="function">
    <text evidence="2">RNA-binding nucleolar protein required for pre-rRNA processing. Involved in production of 18S rRNA and assembly of small ribosomal subunit.</text>
</comment>
<sequence length="806" mass="88615">MADSSPEGSPTPRKTPFDGGVFLNKGKGKAAVTSPQDIVHPTLGNDEPTNLGDSFSLINKAFDHKGKKPAFLTLQPHNSNDRSPTDLDSSTNPALLAAASGSFSVASGKTSSTDEFSAGAASSSLTSSTDGFNDRGSVSTTPSSEDGPQIQILTRKFNLTKLDPILDLSDRSQAFSASDYEYVAAPAKGLGISTGPFDKVQEHDFAQFTPSTIFTPSSTIFTPHSADFTPAAKGPWNHNGRGNPSLMHRSIPEMGPKSTPLPQMSFNGPGVIGQPSSSSYRFNNMGNQFHHFQSAPYTQPIPQSHFPRSTKSEFRGKKYGWGFPGKFYDRRSNDGYESGPSSRSVTPAFGSLPHSLASSNVGLPGMSSGNLPPSLRSQSSSNLSATAPEFNTGSFDNFNGPSPWNDRPRDTHNQNYVNPNEPLNYRRLAERNMTTDWKMVVDKIVCGNDQQASLFLQQKIKNGEPEQKQEIIDIIISQGVPLMANRFGNFLVQRCMEHGSPENVNDIAERIIGHTVNLSMDTFGCHVVQKAFDFASDRQKRIMVHELVGQVQTTIIHRYACHVWQKLFELKWDGPRPPIMRFVNDALKGMWHEVALGETGSLVVQNIFENCPEHEKRPCIEEVLQQISAITTGQFGNWCIQHVCEHGAPPDKSRAIDHILMFATGYSQDQFGSKVVEKCLKVCGNDFLDRYLERVCAYRQDVPRMDLIDIAGDQYGNYLIQHILQHADPTRKEIVAGHIRRHMVSLRGSKYGSRVAMLCTQGGHSNRYNHGGSSTLDRAPGGAIGDAYQRTGPWGLPRQGNYRGSF</sequence>
<feature type="repeat" description="Pumilio" evidence="3">
    <location>
        <begin position="701"/>
        <end position="737"/>
    </location>
</feature>
<dbReference type="InterPro" id="IPR033712">
    <property type="entry name" value="Pumilio_RNA-bd"/>
</dbReference>
<dbReference type="SUPFAM" id="SSF48371">
    <property type="entry name" value="ARM repeat"/>
    <property type="match status" value="1"/>
</dbReference>
<evidence type="ECO:0000259" key="5">
    <source>
        <dbReference type="PROSITE" id="PS50303"/>
    </source>
</evidence>
<feature type="compositionally biased region" description="Low complexity" evidence="4">
    <location>
        <begin position="117"/>
        <end position="129"/>
    </location>
</feature>
<keyword evidence="7" id="KW-1185">Reference proteome</keyword>
<evidence type="ECO:0000256" key="2">
    <source>
        <dbReference type="ARBA" id="ARBA00024893"/>
    </source>
</evidence>
<keyword evidence="1" id="KW-0677">Repeat</keyword>
<dbReference type="CDD" id="cd07920">
    <property type="entry name" value="Pumilio"/>
    <property type="match status" value="1"/>
</dbReference>
<dbReference type="PROSITE" id="PS50302">
    <property type="entry name" value="PUM"/>
    <property type="match status" value="3"/>
</dbReference>
<dbReference type="InterPro" id="IPR001313">
    <property type="entry name" value="Pumilio_RNA-bd_rpt"/>
</dbReference>
<feature type="region of interest" description="Disordered" evidence="4">
    <location>
        <begin position="787"/>
        <end position="806"/>
    </location>
</feature>
<reference evidence="6" key="1">
    <citation type="submission" date="2021-07" db="EMBL/GenBank/DDBJ databases">
        <title>Elsinoe batatas strain:CRI-CJ2 Genome sequencing and assembly.</title>
        <authorList>
            <person name="Huang L."/>
        </authorList>
    </citation>
    <scope>NUCLEOTIDE SEQUENCE</scope>
    <source>
        <strain evidence="6">CRI-CJ2</strain>
    </source>
</reference>
<dbReference type="InterPro" id="IPR016024">
    <property type="entry name" value="ARM-type_fold"/>
</dbReference>
<feature type="domain" description="PUM-HD" evidence="5">
    <location>
        <begin position="411"/>
        <end position="763"/>
    </location>
</feature>
<dbReference type="Pfam" id="PF00806">
    <property type="entry name" value="PUF"/>
    <property type="match status" value="8"/>
</dbReference>
<evidence type="ECO:0000256" key="3">
    <source>
        <dbReference type="PROSITE-ProRule" id="PRU00317"/>
    </source>
</evidence>
<feature type="region of interest" description="Disordered" evidence="4">
    <location>
        <begin position="330"/>
        <end position="420"/>
    </location>
</feature>
<evidence type="ECO:0000313" key="7">
    <source>
        <dbReference type="Proteomes" id="UP000809789"/>
    </source>
</evidence>
<evidence type="ECO:0000256" key="4">
    <source>
        <dbReference type="SAM" id="MobiDB-lite"/>
    </source>
</evidence>
<gene>
    <name evidence="6" type="ORF">KVT40_006236</name>
</gene>
<comment type="caution">
    <text evidence="6">The sequence shown here is derived from an EMBL/GenBank/DDBJ whole genome shotgun (WGS) entry which is preliminary data.</text>
</comment>
<dbReference type="SMART" id="SM00025">
    <property type="entry name" value="Pumilio"/>
    <property type="match status" value="8"/>
</dbReference>
<dbReference type="Proteomes" id="UP000809789">
    <property type="component" value="Unassembled WGS sequence"/>
</dbReference>
<feature type="compositionally biased region" description="Low complexity" evidence="4">
    <location>
        <begin position="370"/>
        <end position="384"/>
    </location>
</feature>
<dbReference type="GO" id="GO:0010608">
    <property type="term" value="P:post-transcriptional regulation of gene expression"/>
    <property type="evidence" value="ECO:0007669"/>
    <property type="project" value="TreeGrafter"/>
</dbReference>
<dbReference type="PANTHER" id="PTHR12537">
    <property type="entry name" value="RNA BINDING PROTEIN PUMILIO-RELATED"/>
    <property type="match status" value="1"/>
</dbReference>
<dbReference type="PROSITE" id="PS50303">
    <property type="entry name" value="PUM_HD"/>
    <property type="match status" value="1"/>
</dbReference>
<feature type="repeat" description="Pumilio" evidence="3">
    <location>
        <begin position="510"/>
        <end position="545"/>
    </location>
</feature>
<feature type="compositionally biased region" description="Polar residues" evidence="4">
    <location>
        <begin position="136"/>
        <end position="146"/>
    </location>
</feature>
<dbReference type="OrthoDB" id="668540at2759"/>
<feature type="region of interest" description="Disordered" evidence="4">
    <location>
        <begin position="1"/>
        <end position="53"/>
    </location>
</feature>
<dbReference type="EMBL" id="JAESVG020000007">
    <property type="protein sequence ID" value="KAG8625835.1"/>
    <property type="molecule type" value="Genomic_DNA"/>
</dbReference>
<name>A0A8K0KYW5_9PEZI</name>
<dbReference type="Gene3D" id="1.25.10.10">
    <property type="entry name" value="Leucine-rich Repeat Variant"/>
    <property type="match status" value="1"/>
</dbReference>